<organism evidence="1 2">
    <name type="scientific">Trichinella spiralis</name>
    <name type="common">Trichina worm</name>
    <dbReference type="NCBI Taxonomy" id="6334"/>
    <lineage>
        <taxon>Eukaryota</taxon>
        <taxon>Metazoa</taxon>
        <taxon>Ecdysozoa</taxon>
        <taxon>Nematoda</taxon>
        <taxon>Enoplea</taxon>
        <taxon>Dorylaimia</taxon>
        <taxon>Trichinellida</taxon>
        <taxon>Trichinellidae</taxon>
        <taxon>Trichinella</taxon>
    </lineage>
</organism>
<proteinExistence type="predicted"/>
<sequence>MVDELAQICDEELYLDDIEELLEAVDAFYDKTLELQPQLEAAQCKKAAHGISKPQVNEKLPEPKLPVLSAKTLEFPAFWNRFQADVYCCEDLKNTKFTCLLAGLSADALTAIEGMSNSVAYYPHAVKLLNSGTIVQEHLKAFWDQKPFEQDLTAGKSLLSYLKEKFPHENHFAWDSHTRILAIRGGSGKLRREKRSMSAIEKLRSFGQGRETQKTVEFLRSSVDVVCDFCQRQYMLSGVIELETGEHVGLVVTVGTFNPEKSSIPHFLVQVSCRCDNANQPSFGKAVTAQPLSYNPSKGIRCCRSWSGIDVIGGEGQPMMVEGFSGATREHPSSQVVRLFLSWFNGGQSTKRNPMEVLTMRSLCHRLLDLISDDDSSDEVHVMTNIDYYHQLLETEGMGDSPKNGSDALDPEKRFREGHLFDGTGYSKYEIITGYD</sequence>
<dbReference type="InParanoid" id="A0A0V1B527"/>
<evidence type="ECO:0000313" key="2">
    <source>
        <dbReference type="Proteomes" id="UP000054776"/>
    </source>
</evidence>
<protein>
    <submittedName>
        <fullName evidence="1">Uncharacterized protein</fullName>
    </submittedName>
</protein>
<comment type="caution">
    <text evidence="1">The sequence shown here is derived from an EMBL/GenBank/DDBJ whole genome shotgun (WGS) entry which is preliminary data.</text>
</comment>
<dbReference type="OrthoDB" id="10487147at2759"/>
<keyword evidence="2" id="KW-1185">Reference proteome</keyword>
<dbReference type="AlphaFoldDB" id="A0A0V1B527"/>
<reference evidence="1 2" key="1">
    <citation type="submission" date="2015-01" db="EMBL/GenBank/DDBJ databases">
        <title>Evolution of Trichinella species and genotypes.</title>
        <authorList>
            <person name="Korhonen P.K."/>
            <person name="Edoardo P."/>
            <person name="Giuseppe L.R."/>
            <person name="Gasser R.B."/>
        </authorList>
    </citation>
    <scope>NUCLEOTIDE SEQUENCE [LARGE SCALE GENOMIC DNA]</scope>
    <source>
        <strain evidence="1">ISS3</strain>
    </source>
</reference>
<evidence type="ECO:0000313" key="1">
    <source>
        <dbReference type="EMBL" id="KRY32080.1"/>
    </source>
</evidence>
<gene>
    <name evidence="1" type="ORF">T01_2042</name>
</gene>
<name>A0A0V1B527_TRISP</name>
<accession>A0A0V1B527</accession>
<dbReference type="EMBL" id="JYDH01000105">
    <property type="protein sequence ID" value="KRY32080.1"/>
    <property type="molecule type" value="Genomic_DNA"/>
</dbReference>
<dbReference type="Proteomes" id="UP000054776">
    <property type="component" value="Unassembled WGS sequence"/>
</dbReference>